<dbReference type="AlphaFoldDB" id="M0I7N0"/>
<organism evidence="1 2">
    <name type="scientific">Haloferax volcanii JCM 10717</name>
    <dbReference type="NCBI Taxonomy" id="1227458"/>
    <lineage>
        <taxon>Archaea</taxon>
        <taxon>Methanobacteriati</taxon>
        <taxon>Methanobacteriota</taxon>
        <taxon>Stenosarchaea group</taxon>
        <taxon>Halobacteria</taxon>
        <taxon>Halobacteriales</taxon>
        <taxon>Haloferacaceae</taxon>
        <taxon>Haloferax</taxon>
    </lineage>
</organism>
<evidence type="ECO:0000313" key="1">
    <source>
        <dbReference type="EMBL" id="ELZ92825.1"/>
    </source>
</evidence>
<evidence type="ECO:0000313" key="2">
    <source>
        <dbReference type="Proteomes" id="UP000011577"/>
    </source>
</evidence>
<sequence>MTLTRSDVERGDRVVVSFADDDEEEYAGEVTGLAEHRIRIEPDASVVTRIRVGVDDAGQPAGARVETHHRELTREVADLEFEG</sequence>
<proteinExistence type="predicted"/>
<gene>
    <name evidence="1" type="ORF">C452_05125</name>
</gene>
<comment type="caution">
    <text evidence="1">The sequence shown here is derived from an EMBL/GenBank/DDBJ whole genome shotgun (WGS) entry which is preliminary data.</text>
</comment>
<accession>M0I7N0</accession>
<dbReference type="RefSeq" id="WP_006600439.1">
    <property type="nucleotide sequence ID" value="NZ_AOLL01000010.1"/>
</dbReference>
<dbReference type="Proteomes" id="UP000011577">
    <property type="component" value="Unassembled WGS sequence"/>
</dbReference>
<name>M0I7N0_HALVO</name>
<dbReference type="EMBL" id="AOLL01000010">
    <property type="protein sequence ID" value="ELZ92825.1"/>
    <property type="molecule type" value="Genomic_DNA"/>
</dbReference>
<protein>
    <submittedName>
        <fullName evidence="1">Uncharacterized protein</fullName>
    </submittedName>
</protein>
<reference evidence="1 2" key="1">
    <citation type="journal article" date="2014" name="PLoS Genet.">
        <title>Phylogenetically driven sequencing of extremely halophilic archaea reveals strategies for static and dynamic osmo-response.</title>
        <authorList>
            <person name="Becker E.A."/>
            <person name="Seitzer P.M."/>
            <person name="Tritt A."/>
            <person name="Larsen D."/>
            <person name="Krusor M."/>
            <person name="Yao A.I."/>
            <person name="Wu D."/>
            <person name="Madern D."/>
            <person name="Eisen J.A."/>
            <person name="Darling A.E."/>
            <person name="Facciotti M.T."/>
        </authorList>
    </citation>
    <scope>NUCLEOTIDE SEQUENCE [LARGE SCALE GENOMIC DNA]</scope>
    <source>
        <strain evidence="1 2">JCM 10717</strain>
    </source>
</reference>